<accession>A0A1I1DYS3</accession>
<feature type="transmembrane region" description="Helical" evidence="2">
    <location>
        <begin position="288"/>
        <end position="306"/>
    </location>
</feature>
<dbReference type="Gene3D" id="3.40.50.300">
    <property type="entry name" value="P-loop containing nucleotide triphosphate hydrolases"/>
    <property type="match status" value="2"/>
</dbReference>
<sequence length="701" mass="82412">MRINRLLIRESGPLRNVDIYFKPVTLIIGDNDRGKTTIINWLGHGLFEKPHPLPNGETWSDNIGTDSLVQMQVSRFDNIYDPRRLKNLLFVREGELSPKQHNPEQALKFWDNEVRALIYGQDDISGQLQHNFLKAMGVGRSGKHAWLNAFHDKLLRFKDALEDILPETQELYHKENQINQLNASLGAVDEQENYMRSQEDVYYLMDKLDLGKKYIDLMNQKKELEQHQDDAFSDKSLGELMIQKSARLEKTEDALKALKREINRLKNKEQHFEHEQLSKYGYSLARNLINLMIGVILVVAGLYLAFKSIRHIGMTPMKISALVVFISGLFFVLKTFYFEMMNAWGIEFLADDTRLRKFEKLLGKKQCEYEKLEQKYFEQRDEYRDIMAEVRRSKGKQLFETRENQRTRIVRTLENVRDTVFKVFGFDQPRDVLAEINNIRDYLNNNNVDFDYMDLYRVRRQKNDIVHQKSQQAKDYEKMKNNIFGTLKPILDELKDSGYPDAVKRFYPEVSEWHIREIQDIFDLREKIDPVVDRVAKDRHYAEILVDLCGDLSKKTETLLEKTLQNPFFEYIVQYTFGGKYKTFVAALEDKHIRIFAVDGHGNTFSLETLGAGASMQFWMILKWSLAKELLGREDGIIVLDDPFSYFDALRSKNLIDVLKAFVQEGWQVVCTMQDNKLLYDYFESLFGPYLEATNLNRDYY</sequence>
<protein>
    <submittedName>
        <fullName evidence="4">AAA domain-containing protein</fullName>
    </submittedName>
</protein>
<organism evidence="4 5">
    <name type="scientific">Brevinema andersonii</name>
    <dbReference type="NCBI Taxonomy" id="34097"/>
    <lineage>
        <taxon>Bacteria</taxon>
        <taxon>Pseudomonadati</taxon>
        <taxon>Spirochaetota</taxon>
        <taxon>Spirochaetia</taxon>
        <taxon>Brevinematales</taxon>
        <taxon>Brevinemataceae</taxon>
        <taxon>Brevinema</taxon>
    </lineage>
</organism>
<dbReference type="SUPFAM" id="SSF52540">
    <property type="entry name" value="P-loop containing nucleoside triphosphate hydrolases"/>
    <property type="match status" value="1"/>
</dbReference>
<dbReference type="GO" id="GO:0006302">
    <property type="term" value="P:double-strand break repair"/>
    <property type="evidence" value="ECO:0007669"/>
    <property type="project" value="TreeGrafter"/>
</dbReference>
<evidence type="ECO:0000259" key="3">
    <source>
        <dbReference type="Pfam" id="PF13175"/>
    </source>
</evidence>
<keyword evidence="5" id="KW-1185">Reference proteome</keyword>
<gene>
    <name evidence="4" type="ORF">SAMN02745150_00827</name>
</gene>
<dbReference type="PANTHER" id="PTHR32182:SF22">
    <property type="entry name" value="ATP-DEPENDENT ENDONUCLEASE, OLD FAMILY-RELATED"/>
    <property type="match status" value="1"/>
</dbReference>
<dbReference type="GO" id="GO:0000731">
    <property type="term" value="P:DNA synthesis involved in DNA repair"/>
    <property type="evidence" value="ECO:0007669"/>
    <property type="project" value="TreeGrafter"/>
</dbReference>
<keyword evidence="2" id="KW-0472">Membrane</keyword>
<feature type="coiled-coil region" evidence="1">
    <location>
        <begin position="355"/>
        <end position="389"/>
    </location>
</feature>
<keyword evidence="2" id="KW-0812">Transmembrane</keyword>
<evidence type="ECO:0000313" key="4">
    <source>
        <dbReference type="EMBL" id="SFB79576.1"/>
    </source>
</evidence>
<dbReference type="Pfam" id="PF13175">
    <property type="entry name" value="AAA_15"/>
    <property type="match status" value="1"/>
</dbReference>
<evidence type="ECO:0000256" key="2">
    <source>
        <dbReference type="SAM" id="Phobius"/>
    </source>
</evidence>
<evidence type="ECO:0000313" key="5">
    <source>
        <dbReference type="Proteomes" id="UP000240042"/>
    </source>
</evidence>
<dbReference type="RefSeq" id="WP_092318925.1">
    <property type="nucleotide sequence ID" value="NZ_FOKY01000005.1"/>
</dbReference>
<evidence type="ECO:0000256" key="1">
    <source>
        <dbReference type="SAM" id="Coils"/>
    </source>
</evidence>
<feature type="coiled-coil region" evidence="1">
    <location>
        <begin position="241"/>
        <end position="275"/>
    </location>
</feature>
<feature type="domain" description="Endonuclease GajA/Old nuclease/RecF-like AAA" evidence="3">
    <location>
        <begin position="1"/>
        <end position="268"/>
    </location>
</feature>
<feature type="transmembrane region" description="Helical" evidence="2">
    <location>
        <begin position="312"/>
        <end position="333"/>
    </location>
</feature>
<dbReference type="STRING" id="34097.SAMN02745150_00827"/>
<keyword evidence="1" id="KW-0175">Coiled coil</keyword>
<name>A0A1I1DYS3_BREAD</name>
<dbReference type="InterPro" id="IPR041685">
    <property type="entry name" value="AAA_GajA/Old/RecF-like"/>
</dbReference>
<dbReference type="Proteomes" id="UP000240042">
    <property type="component" value="Unassembled WGS sequence"/>
</dbReference>
<keyword evidence="2" id="KW-1133">Transmembrane helix</keyword>
<reference evidence="5" key="1">
    <citation type="submission" date="2016-10" db="EMBL/GenBank/DDBJ databases">
        <authorList>
            <person name="Varghese N."/>
            <person name="Submissions S."/>
        </authorList>
    </citation>
    <scope>NUCLEOTIDE SEQUENCE [LARGE SCALE GENOMIC DNA]</scope>
    <source>
        <strain evidence="5">ATCC 43811</strain>
    </source>
</reference>
<dbReference type="AlphaFoldDB" id="A0A1I1DYS3"/>
<dbReference type="InterPro" id="IPR027417">
    <property type="entry name" value="P-loop_NTPase"/>
</dbReference>
<dbReference type="OrthoDB" id="9816534at2"/>
<proteinExistence type="predicted"/>
<dbReference type="EMBL" id="FOKY01000005">
    <property type="protein sequence ID" value="SFB79576.1"/>
    <property type="molecule type" value="Genomic_DNA"/>
</dbReference>
<dbReference type="PANTHER" id="PTHR32182">
    <property type="entry name" value="DNA REPLICATION AND REPAIR PROTEIN RECF"/>
    <property type="match status" value="1"/>
</dbReference>